<comment type="catalytic activity">
    <reaction evidence="1">
        <text>alpha-D-glucose 6-phosphate = beta-D-glucose 6-phosphate</text>
        <dbReference type="Rhea" id="RHEA:16249"/>
        <dbReference type="ChEBI" id="CHEBI:58225"/>
        <dbReference type="ChEBI" id="CHEBI:58247"/>
        <dbReference type="EC" id="5.1.3.15"/>
    </reaction>
</comment>
<dbReference type="RefSeq" id="WP_148577174.1">
    <property type="nucleotide sequence ID" value="NZ_SDKK01000001.1"/>
</dbReference>
<dbReference type="InterPro" id="IPR014718">
    <property type="entry name" value="GH-type_carb-bd"/>
</dbReference>
<dbReference type="GO" id="GO:0030246">
    <property type="term" value="F:carbohydrate binding"/>
    <property type="evidence" value="ECO:0007669"/>
    <property type="project" value="UniProtKB-UniRule"/>
</dbReference>
<protein>
    <recommendedName>
        <fullName evidence="4">Putative glucose-6-phosphate 1-epimerase</fullName>
        <ecNumber evidence="4">5.1.3.15</ecNumber>
    </recommendedName>
</protein>
<dbReference type="OrthoDB" id="9790727at2"/>
<dbReference type="AlphaFoldDB" id="A0A6C2D863"/>
<dbReference type="CDD" id="cd09020">
    <property type="entry name" value="D-hex-6-P-epi_like"/>
    <property type="match status" value="1"/>
</dbReference>
<dbReference type="PANTHER" id="PTHR11122:SF13">
    <property type="entry name" value="GLUCOSE-6-PHOSPHATE 1-EPIMERASE"/>
    <property type="match status" value="1"/>
</dbReference>
<dbReference type="EMBL" id="SDKK01000001">
    <property type="protein sequence ID" value="TYC62084.1"/>
    <property type="molecule type" value="Genomic_DNA"/>
</dbReference>
<gene>
    <name evidence="6" type="ORF">ETQ85_00545</name>
</gene>
<proteinExistence type="inferred from homology"/>
<comment type="caution">
    <text evidence="6">The sequence shown here is derived from an EMBL/GenBank/DDBJ whole genome shotgun (WGS) entry which is preliminary data.</text>
</comment>
<dbReference type="PANTHER" id="PTHR11122">
    <property type="entry name" value="APOSPORY-ASSOCIATED PROTEIN C-RELATED"/>
    <property type="match status" value="1"/>
</dbReference>
<dbReference type="InterPro" id="IPR025532">
    <property type="entry name" value="G6P_1-epimerase"/>
</dbReference>
<dbReference type="PIRSF" id="PIRSF016020">
    <property type="entry name" value="PHexose_mutarotase"/>
    <property type="match status" value="1"/>
</dbReference>
<sequence>MTDQIEMAELHGQPVIKLQTPDGAVALISLFGAQVLSWTPAGGEDRLYLSPKAVFDGETAIRGGVPVCFPQFGELGTLPKHGFARKQRWEVTNTRPGKDFTLVTLRLVDNEETRALWPHAFAAEMSIAIGAGRLDIEFEVENTGDTPFSFTAALHTYLKVKEVEAVRIEGLRGLEYRDCVDGNTPKLEMNTSVIIEEKVDRIYHGMPPALLVHEDHRTLGIHAENCPDVVIWNPWEHKCANLADMPADGFRHMLCVEAAVVRQPVELAAGESWWGRQSLVAM</sequence>
<dbReference type="GO" id="GO:0005737">
    <property type="term" value="C:cytoplasm"/>
    <property type="evidence" value="ECO:0007669"/>
    <property type="project" value="TreeGrafter"/>
</dbReference>
<dbReference type="Gene3D" id="2.70.98.10">
    <property type="match status" value="1"/>
</dbReference>
<feature type="active site" evidence="5">
    <location>
        <position position="257"/>
    </location>
</feature>
<evidence type="ECO:0000256" key="4">
    <source>
        <dbReference type="PIRNR" id="PIRNR016020"/>
    </source>
</evidence>
<dbReference type="GO" id="GO:0047938">
    <property type="term" value="F:glucose-6-phosphate 1-epimerase activity"/>
    <property type="evidence" value="ECO:0007669"/>
    <property type="project" value="UniProtKB-UniRule"/>
</dbReference>
<dbReference type="Proteomes" id="UP000389128">
    <property type="component" value="Unassembled WGS sequence"/>
</dbReference>
<dbReference type="InterPro" id="IPR011013">
    <property type="entry name" value="Gal_mutarotase_sf_dom"/>
</dbReference>
<reference evidence="6 7" key="1">
    <citation type="submission" date="2019-01" db="EMBL/GenBank/DDBJ databases">
        <title>Zoogloea oleivorans genome sequencing and assembly.</title>
        <authorList>
            <person name="Tancsics A."/>
            <person name="Farkas M."/>
            <person name="Kriszt B."/>
            <person name="Maroti G."/>
            <person name="Horvath B."/>
        </authorList>
    </citation>
    <scope>NUCLEOTIDE SEQUENCE [LARGE SCALE GENOMIC DNA]</scope>
    <source>
        <strain evidence="6 7">Buc</strain>
    </source>
</reference>
<keyword evidence="3 4" id="KW-0413">Isomerase</keyword>
<evidence type="ECO:0000313" key="6">
    <source>
        <dbReference type="EMBL" id="TYC62084.1"/>
    </source>
</evidence>
<evidence type="ECO:0000256" key="5">
    <source>
        <dbReference type="PIRSR" id="PIRSR016020-1"/>
    </source>
</evidence>
<feature type="active site" evidence="5">
    <location>
        <position position="155"/>
    </location>
</feature>
<dbReference type="InterPro" id="IPR008183">
    <property type="entry name" value="Aldose_1/G6P_1-epimerase"/>
</dbReference>
<evidence type="ECO:0000256" key="1">
    <source>
        <dbReference type="ARBA" id="ARBA00001096"/>
    </source>
</evidence>
<dbReference type="Pfam" id="PF01263">
    <property type="entry name" value="Aldose_epim"/>
    <property type="match status" value="1"/>
</dbReference>
<evidence type="ECO:0000256" key="3">
    <source>
        <dbReference type="ARBA" id="ARBA00023235"/>
    </source>
</evidence>
<keyword evidence="7" id="KW-1185">Reference proteome</keyword>
<organism evidence="6 7">
    <name type="scientific">Zoogloea oleivorans</name>
    <dbReference type="NCBI Taxonomy" id="1552750"/>
    <lineage>
        <taxon>Bacteria</taxon>
        <taxon>Pseudomonadati</taxon>
        <taxon>Pseudomonadota</taxon>
        <taxon>Betaproteobacteria</taxon>
        <taxon>Rhodocyclales</taxon>
        <taxon>Zoogloeaceae</taxon>
        <taxon>Zoogloea</taxon>
    </lineage>
</organism>
<dbReference type="GO" id="GO:0005975">
    <property type="term" value="P:carbohydrate metabolic process"/>
    <property type="evidence" value="ECO:0007669"/>
    <property type="project" value="InterPro"/>
</dbReference>
<comment type="similarity">
    <text evidence="2 4">Belongs to the glucose-6-phosphate 1-epimerase family.</text>
</comment>
<name>A0A6C2D863_9RHOO</name>
<evidence type="ECO:0000313" key="7">
    <source>
        <dbReference type="Proteomes" id="UP000389128"/>
    </source>
</evidence>
<evidence type="ECO:0000256" key="2">
    <source>
        <dbReference type="ARBA" id="ARBA00005866"/>
    </source>
</evidence>
<accession>A0A6C2D863</accession>
<dbReference type="EC" id="5.1.3.15" evidence="4"/>
<dbReference type="SUPFAM" id="SSF74650">
    <property type="entry name" value="Galactose mutarotase-like"/>
    <property type="match status" value="1"/>
</dbReference>